<organism evidence="1 2">
    <name type="scientific">Fusarium proliferatum (strain ET1)</name>
    <name type="common">Orchid endophyte fungus</name>
    <dbReference type="NCBI Taxonomy" id="1227346"/>
    <lineage>
        <taxon>Eukaryota</taxon>
        <taxon>Fungi</taxon>
        <taxon>Dikarya</taxon>
        <taxon>Ascomycota</taxon>
        <taxon>Pezizomycotina</taxon>
        <taxon>Sordariomycetes</taxon>
        <taxon>Hypocreomycetidae</taxon>
        <taxon>Hypocreales</taxon>
        <taxon>Nectriaceae</taxon>
        <taxon>Fusarium</taxon>
        <taxon>Fusarium fujikuroi species complex</taxon>
    </lineage>
</organism>
<dbReference type="GeneID" id="42048598"/>
<keyword evidence="2" id="KW-1185">Reference proteome</keyword>
<evidence type="ECO:0000313" key="1">
    <source>
        <dbReference type="EMBL" id="CZR36027.1"/>
    </source>
</evidence>
<sequence>MATSSHTRPEHTIVQAAFRNATPYILQLFLAEIEKLDLFGEGHTDEAYVESLTELKYAIELIHKPRVKKQLARL</sequence>
<reference evidence="2" key="1">
    <citation type="journal article" date="2016" name="Genome Biol. Evol.">
        <title>Comparative 'omics' of the Fusarium fujikuroi species complex highlights differences in genetic potential and metabolite synthesis.</title>
        <authorList>
            <person name="Niehaus E.-M."/>
            <person name="Muensterkoetter M."/>
            <person name="Proctor R.H."/>
            <person name="Brown D.W."/>
            <person name="Sharon A."/>
            <person name="Idan Y."/>
            <person name="Oren-Young L."/>
            <person name="Sieber C.M."/>
            <person name="Novak O."/>
            <person name="Pencik A."/>
            <person name="Tarkowska D."/>
            <person name="Hromadova K."/>
            <person name="Freeman S."/>
            <person name="Maymon M."/>
            <person name="Elazar M."/>
            <person name="Youssef S.A."/>
            <person name="El-Shabrawy E.S.M."/>
            <person name="Shalaby A.B.A."/>
            <person name="Houterman P."/>
            <person name="Brock N.L."/>
            <person name="Burkhardt I."/>
            <person name="Tsavkelova E.A."/>
            <person name="Dickschat J.S."/>
            <person name="Galuszka P."/>
            <person name="Gueldener U."/>
            <person name="Tudzynski B."/>
        </authorList>
    </citation>
    <scope>NUCLEOTIDE SEQUENCE [LARGE SCALE GENOMIC DNA]</scope>
    <source>
        <strain evidence="2">ET1</strain>
    </source>
</reference>
<protein>
    <submittedName>
        <fullName evidence="1">Uncharacterized protein</fullName>
    </submittedName>
</protein>
<name>A0A1L7V5A9_FUSPR</name>
<dbReference type="AlphaFoldDB" id="A0A1L7V5A9"/>
<dbReference type="Proteomes" id="UP000183971">
    <property type="component" value="Unassembled WGS sequence"/>
</dbReference>
<dbReference type="VEuPathDB" id="FungiDB:FPRO_03713"/>
<dbReference type="EMBL" id="FJOF01000002">
    <property type="protein sequence ID" value="CZR36027.1"/>
    <property type="molecule type" value="Genomic_DNA"/>
</dbReference>
<dbReference type="RefSeq" id="XP_031076620.1">
    <property type="nucleotide sequence ID" value="XM_031226045.1"/>
</dbReference>
<gene>
    <name evidence="1" type="ORF">FPRO_03713</name>
</gene>
<comment type="caution">
    <text evidence="1">The sequence shown here is derived from an EMBL/GenBank/DDBJ whole genome shotgun (WGS) entry which is preliminary data.</text>
</comment>
<accession>A0A1L7V5A9</accession>
<proteinExistence type="predicted"/>
<evidence type="ECO:0000313" key="2">
    <source>
        <dbReference type="Proteomes" id="UP000183971"/>
    </source>
</evidence>